<dbReference type="HAMAP" id="MF_00052_B">
    <property type="entry name" value="RNase_HII_B"/>
    <property type="match status" value="1"/>
</dbReference>
<feature type="binding site" evidence="14 15">
    <location>
        <position position="115"/>
    </location>
    <ligand>
        <name>a divalent metal cation</name>
        <dbReference type="ChEBI" id="CHEBI:60240"/>
    </ligand>
</feature>
<evidence type="ECO:0000256" key="15">
    <source>
        <dbReference type="PROSITE-ProRule" id="PRU01319"/>
    </source>
</evidence>
<comment type="function">
    <text evidence="3 14 16">Endonuclease that specifically degrades the RNA of RNA-DNA hybrids.</text>
</comment>
<dbReference type="GO" id="GO:0005737">
    <property type="term" value="C:cytoplasm"/>
    <property type="evidence" value="ECO:0007669"/>
    <property type="project" value="UniProtKB-SubCell"/>
</dbReference>
<dbReference type="GO" id="GO:0006298">
    <property type="term" value="P:mismatch repair"/>
    <property type="evidence" value="ECO:0007669"/>
    <property type="project" value="TreeGrafter"/>
</dbReference>
<dbReference type="InterPro" id="IPR012337">
    <property type="entry name" value="RNaseH-like_sf"/>
</dbReference>
<keyword evidence="11 14" id="KW-0255">Endonuclease</keyword>
<evidence type="ECO:0000256" key="12">
    <source>
        <dbReference type="ARBA" id="ARBA00022801"/>
    </source>
</evidence>
<keyword evidence="9 14" id="KW-0540">Nuclease</keyword>
<organism evidence="18 19">
    <name type="scientific">Thermodesulfobacterium commune DSM 2178</name>
    <dbReference type="NCBI Taxonomy" id="289377"/>
    <lineage>
        <taxon>Bacteria</taxon>
        <taxon>Pseudomonadati</taxon>
        <taxon>Thermodesulfobacteriota</taxon>
        <taxon>Thermodesulfobacteria</taxon>
        <taxon>Thermodesulfobacteriales</taxon>
        <taxon>Thermodesulfobacteriaceae</taxon>
        <taxon>Thermodesulfobacterium</taxon>
    </lineage>
</organism>
<comment type="subcellular location">
    <subcellularLocation>
        <location evidence="4 14">Cytoplasm</location>
    </subcellularLocation>
</comment>
<accession>A0A075WRJ7</accession>
<feature type="binding site" evidence="14 15">
    <location>
        <position position="23"/>
    </location>
    <ligand>
        <name>a divalent metal cation</name>
        <dbReference type="ChEBI" id="CHEBI:60240"/>
    </ligand>
</feature>
<name>A0A075WRJ7_9BACT</name>
<dbReference type="STRING" id="289377.HL41_01445"/>
<comment type="cofactor">
    <cofactor evidence="14 15">
        <name>Mn(2+)</name>
        <dbReference type="ChEBI" id="CHEBI:29035"/>
    </cofactor>
    <cofactor evidence="14 15">
        <name>Mg(2+)</name>
        <dbReference type="ChEBI" id="CHEBI:18420"/>
    </cofactor>
    <text evidence="14 15">Manganese or magnesium. Binds 1 divalent metal ion per monomer in the absence of substrate. May bind a second metal ion after substrate binding.</text>
</comment>
<dbReference type="GO" id="GO:0030145">
    <property type="term" value="F:manganese ion binding"/>
    <property type="evidence" value="ECO:0007669"/>
    <property type="project" value="UniProtKB-UniRule"/>
</dbReference>
<dbReference type="SUPFAM" id="SSF53098">
    <property type="entry name" value="Ribonuclease H-like"/>
    <property type="match status" value="1"/>
</dbReference>
<evidence type="ECO:0000256" key="7">
    <source>
        <dbReference type="ARBA" id="ARBA00019179"/>
    </source>
</evidence>
<dbReference type="Proteomes" id="UP000028481">
    <property type="component" value="Chromosome"/>
</dbReference>
<dbReference type="InterPro" id="IPR001352">
    <property type="entry name" value="RNase_HII/HIII"/>
</dbReference>
<dbReference type="InterPro" id="IPR022898">
    <property type="entry name" value="RNase_HII"/>
</dbReference>
<dbReference type="GO" id="GO:0032299">
    <property type="term" value="C:ribonuclease H2 complex"/>
    <property type="evidence" value="ECO:0007669"/>
    <property type="project" value="TreeGrafter"/>
</dbReference>
<evidence type="ECO:0000259" key="17">
    <source>
        <dbReference type="PROSITE" id="PS51975"/>
    </source>
</evidence>
<sequence length="199" mass="22264">MTRFSDLERHLKECGYTLIAGVDEAGRGAIAGPVFASAVILPEGFDPKEIKDSKKLTPKKREELFNYICSHALTYAITKVDVDEINAQGILKATFKAMFEALKRLNPQPQVVLVDGPLLIPEYRGVQKAVVDGDNLCVCIAAASILAKVARDNYMKELAKVYPQYGFEKHKGYGTKLHFSKIKIYGPCEVHRTYYQCFL</sequence>
<dbReference type="PANTHER" id="PTHR10954">
    <property type="entry name" value="RIBONUCLEASE H2 SUBUNIT A"/>
    <property type="match status" value="1"/>
</dbReference>
<dbReference type="PROSITE" id="PS51975">
    <property type="entry name" value="RNASE_H_2"/>
    <property type="match status" value="1"/>
</dbReference>
<keyword evidence="8 14" id="KW-0963">Cytoplasm</keyword>
<evidence type="ECO:0000313" key="19">
    <source>
        <dbReference type="Proteomes" id="UP000028481"/>
    </source>
</evidence>
<dbReference type="EMBL" id="CP008796">
    <property type="protein sequence ID" value="AIH03595.1"/>
    <property type="molecule type" value="Genomic_DNA"/>
</dbReference>
<dbReference type="HOGENOM" id="CLU_036532_3_2_0"/>
<keyword evidence="12 14" id="KW-0378">Hydrolase</keyword>
<protein>
    <recommendedName>
        <fullName evidence="7 14">Ribonuclease HII</fullName>
        <shortName evidence="14">RNase HII</shortName>
        <ecNumber evidence="6 14">3.1.26.4</ecNumber>
    </recommendedName>
</protein>
<dbReference type="Gene3D" id="3.30.420.10">
    <property type="entry name" value="Ribonuclease H-like superfamily/Ribonuclease H"/>
    <property type="match status" value="1"/>
</dbReference>
<reference evidence="18 19" key="1">
    <citation type="journal article" date="2015" name="Genome Announc.">
        <title>Genome Sequence of a Sulfate-Reducing Thermophilic Bacterium, Thermodesulfobacterium commune DSM 2178T (Phylum Thermodesulfobacteria).</title>
        <authorList>
            <person name="Bhatnagar S."/>
            <person name="Badger J.H."/>
            <person name="Madupu R."/>
            <person name="Khouri H.M."/>
            <person name="O'Connor E.M."/>
            <person name="Robb F.T."/>
            <person name="Ward N.L."/>
            <person name="Eisen J.A."/>
        </authorList>
    </citation>
    <scope>NUCLEOTIDE SEQUENCE [LARGE SCALE GENOMIC DNA]</scope>
    <source>
        <strain evidence="18 19">DSM 2178</strain>
    </source>
</reference>
<evidence type="ECO:0000256" key="5">
    <source>
        <dbReference type="ARBA" id="ARBA00007383"/>
    </source>
</evidence>
<evidence type="ECO:0000256" key="8">
    <source>
        <dbReference type="ARBA" id="ARBA00022490"/>
    </source>
</evidence>
<dbReference type="EC" id="3.1.26.4" evidence="6 14"/>
<evidence type="ECO:0000256" key="14">
    <source>
        <dbReference type="HAMAP-Rule" id="MF_00052"/>
    </source>
</evidence>
<keyword evidence="10 14" id="KW-0479">Metal-binding</keyword>
<feature type="domain" description="RNase H type-2" evidence="17">
    <location>
        <begin position="17"/>
        <end position="199"/>
    </location>
</feature>
<keyword evidence="19" id="KW-1185">Reference proteome</keyword>
<proteinExistence type="inferred from homology"/>
<dbReference type="PaxDb" id="289377-HL41_01445"/>
<evidence type="ECO:0000256" key="3">
    <source>
        <dbReference type="ARBA" id="ARBA00004065"/>
    </source>
</evidence>
<dbReference type="eggNOG" id="COG0164">
    <property type="taxonomic scope" value="Bacteria"/>
</dbReference>
<evidence type="ECO:0000256" key="9">
    <source>
        <dbReference type="ARBA" id="ARBA00022722"/>
    </source>
</evidence>
<dbReference type="NCBIfam" id="NF000595">
    <property type="entry name" value="PRK00015.1-3"/>
    <property type="match status" value="1"/>
</dbReference>
<comment type="catalytic activity">
    <reaction evidence="1 14 15 16">
        <text>Endonucleolytic cleavage to 5'-phosphomonoester.</text>
        <dbReference type="EC" id="3.1.26.4"/>
    </reaction>
</comment>
<evidence type="ECO:0000256" key="11">
    <source>
        <dbReference type="ARBA" id="ARBA00022759"/>
    </source>
</evidence>
<dbReference type="KEGG" id="tcm:HL41_01445"/>
<evidence type="ECO:0000256" key="1">
    <source>
        <dbReference type="ARBA" id="ARBA00000077"/>
    </source>
</evidence>
<evidence type="ECO:0000256" key="16">
    <source>
        <dbReference type="RuleBase" id="RU003515"/>
    </source>
</evidence>
<dbReference type="GO" id="GO:0043137">
    <property type="term" value="P:DNA replication, removal of RNA primer"/>
    <property type="evidence" value="ECO:0007669"/>
    <property type="project" value="TreeGrafter"/>
</dbReference>
<evidence type="ECO:0000256" key="6">
    <source>
        <dbReference type="ARBA" id="ARBA00012180"/>
    </source>
</evidence>
<dbReference type="InterPro" id="IPR036397">
    <property type="entry name" value="RNaseH_sf"/>
</dbReference>
<gene>
    <name evidence="14" type="primary">rnhB</name>
    <name evidence="18" type="ORF">HL41_01445</name>
</gene>
<evidence type="ECO:0000256" key="2">
    <source>
        <dbReference type="ARBA" id="ARBA00001946"/>
    </source>
</evidence>
<comment type="cofactor">
    <cofactor evidence="2">
        <name>Mg(2+)</name>
        <dbReference type="ChEBI" id="CHEBI:18420"/>
    </cofactor>
</comment>
<dbReference type="GO" id="GO:0004523">
    <property type="term" value="F:RNA-DNA hybrid ribonuclease activity"/>
    <property type="evidence" value="ECO:0007669"/>
    <property type="project" value="UniProtKB-UniRule"/>
</dbReference>
<dbReference type="Pfam" id="PF01351">
    <property type="entry name" value="RNase_HII"/>
    <property type="match status" value="1"/>
</dbReference>
<dbReference type="InterPro" id="IPR024567">
    <property type="entry name" value="RNase_HII/HIII_dom"/>
</dbReference>
<evidence type="ECO:0000256" key="10">
    <source>
        <dbReference type="ARBA" id="ARBA00022723"/>
    </source>
</evidence>
<evidence type="ECO:0000256" key="13">
    <source>
        <dbReference type="ARBA" id="ARBA00023211"/>
    </source>
</evidence>
<keyword evidence="13 14" id="KW-0464">Manganese</keyword>
<evidence type="ECO:0000313" key="18">
    <source>
        <dbReference type="EMBL" id="AIH03595.1"/>
    </source>
</evidence>
<dbReference type="AlphaFoldDB" id="A0A075WRJ7"/>
<feature type="binding site" evidence="14 15">
    <location>
        <position position="24"/>
    </location>
    <ligand>
        <name>a divalent metal cation</name>
        <dbReference type="ChEBI" id="CHEBI:60240"/>
    </ligand>
</feature>
<dbReference type="CDD" id="cd07182">
    <property type="entry name" value="RNase_HII_bacteria_HII_like"/>
    <property type="match status" value="1"/>
</dbReference>
<comment type="similarity">
    <text evidence="5 14 16">Belongs to the RNase HII family.</text>
</comment>
<dbReference type="GO" id="GO:0003723">
    <property type="term" value="F:RNA binding"/>
    <property type="evidence" value="ECO:0007669"/>
    <property type="project" value="UniProtKB-UniRule"/>
</dbReference>
<dbReference type="OrthoDB" id="9803420at2"/>
<evidence type="ECO:0000256" key="4">
    <source>
        <dbReference type="ARBA" id="ARBA00004496"/>
    </source>
</evidence>
<dbReference type="PANTHER" id="PTHR10954:SF18">
    <property type="entry name" value="RIBONUCLEASE HII"/>
    <property type="match status" value="1"/>
</dbReference>